<evidence type="ECO:0000256" key="3">
    <source>
        <dbReference type="ARBA" id="ARBA00022448"/>
    </source>
</evidence>
<dbReference type="PANTHER" id="PTHR42929">
    <property type="entry name" value="INNER MEMBRANE ABC TRANSPORTER PERMEASE PROTEIN YDCU-RELATED-RELATED"/>
    <property type="match status" value="1"/>
</dbReference>
<dbReference type="Gene3D" id="1.10.3720.10">
    <property type="entry name" value="MetI-like"/>
    <property type="match status" value="1"/>
</dbReference>
<protein>
    <submittedName>
        <fullName evidence="10">Putrescine transport system permease protein</fullName>
    </submittedName>
</protein>
<comment type="subcellular location">
    <subcellularLocation>
        <location evidence="1 8">Cell membrane</location>
        <topology evidence="1 8">Multi-pass membrane protein</topology>
    </subcellularLocation>
</comment>
<dbReference type="EMBL" id="FXAG01000018">
    <property type="protein sequence ID" value="SMF39731.1"/>
    <property type="molecule type" value="Genomic_DNA"/>
</dbReference>
<feature type="transmembrane region" description="Helical" evidence="8">
    <location>
        <begin position="41"/>
        <end position="60"/>
    </location>
</feature>
<evidence type="ECO:0000313" key="10">
    <source>
        <dbReference type="EMBL" id="SMF39731.1"/>
    </source>
</evidence>
<evidence type="ECO:0000256" key="8">
    <source>
        <dbReference type="RuleBase" id="RU363032"/>
    </source>
</evidence>
<keyword evidence="11" id="KW-1185">Reference proteome</keyword>
<keyword evidence="5 8" id="KW-0812">Transmembrane</keyword>
<feature type="transmembrane region" description="Helical" evidence="8">
    <location>
        <begin position="288"/>
        <end position="309"/>
    </location>
</feature>
<evidence type="ECO:0000256" key="7">
    <source>
        <dbReference type="ARBA" id="ARBA00023136"/>
    </source>
</evidence>
<evidence type="ECO:0000259" key="9">
    <source>
        <dbReference type="PROSITE" id="PS50928"/>
    </source>
</evidence>
<dbReference type="STRING" id="1123014.SAMN02745746_02986"/>
<keyword evidence="3 8" id="KW-0813">Transport</keyword>
<evidence type="ECO:0000256" key="5">
    <source>
        <dbReference type="ARBA" id="ARBA00022692"/>
    </source>
</evidence>
<keyword evidence="6 8" id="KW-1133">Transmembrane helix</keyword>
<proteinExistence type="inferred from homology"/>
<reference evidence="11" key="1">
    <citation type="submission" date="2017-04" db="EMBL/GenBank/DDBJ databases">
        <authorList>
            <person name="Varghese N."/>
            <person name="Submissions S."/>
        </authorList>
    </citation>
    <scope>NUCLEOTIDE SEQUENCE [LARGE SCALE GENOMIC DNA]</scope>
    <source>
        <strain evidence="11">DSM 22618</strain>
    </source>
</reference>
<feature type="transmembrane region" description="Helical" evidence="8">
    <location>
        <begin position="138"/>
        <end position="159"/>
    </location>
</feature>
<sequence length="323" mass="36363">MMSRLLSLRDSREATARTARRSAWWQRALPRGQSLVTAIPYGWLLLFFLVPFLFVLQISFSDVEIASPPYRALLSRAEDVVSLVLNFGNYRYIFGDPLYFDAYLSSLYMAGVTTLICLVVGYPIAYTIARAPEAKRNTLLMLVMLPFWTSFLVRVYAWMGILDNEGLLNQALLSLGLIGEPLQLMHTQLSVQIVMVYAYLPFMILPLFSNLVKLDGRLLEASADLGCRPWQTFLRVTLPLSKNGVIAGSMLVFIPAVGEFVIPELVGTPESLMIGKVLWMEFFDNNNWPMAASVTIVMVALLIAPIVYLHKREEKALARAAQR</sequence>
<dbReference type="GO" id="GO:0005886">
    <property type="term" value="C:plasma membrane"/>
    <property type="evidence" value="ECO:0007669"/>
    <property type="project" value="UniProtKB-SubCell"/>
</dbReference>
<dbReference type="InterPro" id="IPR035906">
    <property type="entry name" value="MetI-like_sf"/>
</dbReference>
<dbReference type="SUPFAM" id="SSF161098">
    <property type="entry name" value="MetI-like"/>
    <property type="match status" value="1"/>
</dbReference>
<evidence type="ECO:0000313" key="11">
    <source>
        <dbReference type="Proteomes" id="UP000192920"/>
    </source>
</evidence>
<dbReference type="RefSeq" id="WP_085277119.1">
    <property type="nucleotide sequence ID" value="NZ_FXAG01000018.1"/>
</dbReference>
<accession>A0A1Y6C1U2</accession>
<comment type="similarity">
    <text evidence="2">Belongs to the binding-protein-dependent transport system permease family. CysTW subfamily.</text>
</comment>
<dbReference type="CDD" id="cd06261">
    <property type="entry name" value="TM_PBP2"/>
    <property type="match status" value="1"/>
</dbReference>
<dbReference type="Proteomes" id="UP000192920">
    <property type="component" value="Unassembled WGS sequence"/>
</dbReference>
<feature type="transmembrane region" description="Helical" evidence="8">
    <location>
        <begin position="107"/>
        <end position="126"/>
    </location>
</feature>
<feature type="transmembrane region" description="Helical" evidence="8">
    <location>
        <begin position="244"/>
        <end position="262"/>
    </location>
</feature>
<evidence type="ECO:0000256" key="1">
    <source>
        <dbReference type="ARBA" id="ARBA00004651"/>
    </source>
</evidence>
<dbReference type="AlphaFoldDB" id="A0A1Y6C1U2"/>
<feature type="transmembrane region" description="Helical" evidence="8">
    <location>
        <begin position="189"/>
        <end position="208"/>
    </location>
</feature>
<organism evidence="10 11">
    <name type="scientific">Pseudogulbenkiania subflava DSM 22618</name>
    <dbReference type="NCBI Taxonomy" id="1123014"/>
    <lineage>
        <taxon>Bacteria</taxon>
        <taxon>Pseudomonadati</taxon>
        <taxon>Pseudomonadota</taxon>
        <taxon>Betaproteobacteria</taxon>
        <taxon>Neisseriales</taxon>
        <taxon>Chromobacteriaceae</taxon>
        <taxon>Pseudogulbenkiania</taxon>
    </lineage>
</organism>
<dbReference type="PROSITE" id="PS50928">
    <property type="entry name" value="ABC_TM1"/>
    <property type="match status" value="1"/>
</dbReference>
<keyword evidence="4" id="KW-1003">Cell membrane</keyword>
<dbReference type="GO" id="GO:0055085">
    <property type="term" value="P:transmembrane transport"/>
    <property type="evidence" value="ECO:0007669"/>
    <property type="project" value="InterPro"/>
</dbReference>
<dbReference type="InterPro" id="IPR000515">
    <property type="entry name" value="MetI-like"/>
</dbReference>
<keyword evidence="7 8" id="KW-0472">Membrane</keyword>
<name>A0A1Y6C1U2_9NEIS</name>
<dbReference type="PANTHER" id="PTHR42929:SF3">
    <property type="entry name" value="PUTRESCINE TRANSPORT SYSTEM PERMEASE PROTEIN POTH"/>
    <property type="match status" value="1"/>
</dbReference>
<evidence type="ECO:0000256" key="4">
    <source>
        <dbReference type="ARBA" id="ARBA00022475"/>
    </source>
</evidence>
<gene>
    <name evidence="10" type="ORF">SAMN02745746_02986</name>
</gene>
<evidence type="ECO:0000256" key="2">
    <source>
        <dbReference type="ARBA" id="ARBA00007069"/>
    </source>
</evidence>
<evidence type="ECO:0000256" key="6">
    <source>
        <dbReference type="ARBA" id="ARBA00022989"/>
    </source>
</evidence>
<feature type="domain" description="ABC transmembrane type-1" evidence="9">
    <location>
        <begin position="103"/>
        <end position="309"/>
    </location>
</feature>
<dbReference type="Pfam" id="PF00528">
    <property type="entry name" value="BPD_transp_1"/>
    <property type="match status" value="1"/>
</dbReference>